<dbReference type="EMBL" id="CAJNOO010002745">
    <property type="protein sequence ID" value="CAF1294113.1"/>
    <property type="molecule type" value="Genomic_DNA"/>
</dbReference>
<accession>A0A819DFJ1</accession>
<evidence type="ECO:0000313" key="3">
    <source>
        <dbReference type="EMBL" id="CAF1470221.1"/>
    </source>
</evidence>
<dbReference type="Proteomes" id="UP000663823">
    <property type="component" value="Unassembled WGS sequence"/>
</dbReference>
<keyword evidence="1" id="KW-0472">Membrane</keyword>
<reference evidence="5" key="1">
    <citation type="submission" date="2021-02" db="EMBL/GenBank/DDBJ databases">
        <authorList>
            <person name="Nowell W R."/>
        </authorList>
    </citation>
    <scope>NUCLEOTIDE SEQUENCE</scope>
</reference>
<dbReference type="AlphaFoldDB" id="A0A819DFJ1"/>
<gene>
    <name evidence="5" type="ORF">FNK824_LOCUS17102</name>
    <name evidence="4" type="ORF">OTI717_LOCUS18420</name>
    <name evidence="2" type="ORF">RFH988_LOCUS29365</name>
    <name evidence="3" type="ORF">SEV965_LOCUS34610</name>
</gene>
<evidence type="ECO:0000313" key="4">
    <source>
        <dbReference type="EMBL" id="CAF3803636.1"/>
    </source>
</evidence>
<evidence type="ECO:0000313" key="2">
    <source>
        <dbReference type="EMBL" id="CAF1294113.1"/>
    </source>
</evidence>
<dbReference type="Proteomes" id="UP000663874">
    <property type="component" value="Unassembled WGS sequence"/>
</dbReference>
<feature type="transmembrane region" description="Helical" evidence="1">
    <location>
        <begin position="20"/>
        <end position="42"/>
    </location>
</feature>
<evidence type="ECO:0000256" key="1">
    <source>
        <dbReference type="SAM" id="Phobius"/>
    </source>
</evidence>
<keyword evidence="1" id="KW-1133">Transmembrane helix</keyword>
<proteinExistence type="predicted"/>
<dbReference type="EMBL" id="CAJOBE010002672">
    <property type="protein sequence ID" value="CAF3836908.1"/>
    <property type="molecule type" value="Genomic_DNA"/>
</dbReference>
<evidence type="ECO:0000313" key="5">
    <source>
        <dbReference type="EMBL" id="CAF3836908.1"/>
    </source>
</evidence>
<dbReference type="Proteomes" id="UP000663882">
    <property type="component" value="Unassembled WGS sequence"/>
</dbReference>
<sequence>MAVAARQQMKRDVIVLRRIILIVTLVLVLGAPGPIFVIMRFINGRLHPLAYRVTWLAGVTGILFISIALYIITPQMKTILMTMPVRRVRVTASTTGNRF</sequence>
<dbReference type="EMBL" id="CAJOAX010002544">
    <property type="protein sequence ID" value="CAF3803636.1"/>
    <property type="molecule type" value="Genomic_DNA"/>
</dbReference>
<dbReference type="Proteomes" id="UP000663889">
    <property type="component" value="Unassembled WGS sequence"/>
</dbReference>
<feature type="transmembrane region" description="Helical" evidence="1">
    <location>
        <begin position="54"/>
        <end position="73"/>
    </location>
</feature>
<evidence type="ECO:0000313" key="6">
    <source>
        <dbReference type="Proteomes" id="UP000663874"/>
    </source>
</evidence>
<organism evidence="5 6">
    <name type="scientific">Rotaria sordida</name>
    <dbReference type="NCBI Taxonomy" id="392033"/>
    <lineage>
        <taxon>Eukaryota</taxon>
        <taxon>Metazoa</taxon>
        <taxon>Spiralia</taxon>
        <taxon>Gnathifera</taxon>
        <taxon>Rotifera</taxon>
        <taxon>Eurotatoria</taxon>
        <taxon>Bdelloidea</taxon>
        <taxon>Philodinida</taxon>
        <taxon>Philodinidae</taxon>
        <taxon>Rotaria</taxon>
    </lineage>
</organism>
<keyword evidence="1" id="KW-0812">Transmembrane</keyword>
<comment type="caution">
    <text evidence="5">The sequence shown here is derived from an EMBL/GenBank/DDBJ whole genome shotgun (WGS) entry which is preliminary data.</text>
</comment>
<dbReference type="OrthoDB" id="10481478at2759"/>
<name>A0A819DFJ1_9BILA</name>
<dbReference type="EMBL" id="CAJNOU010005206">
    <property type="protein sequence ID" value="CAF1470221.1"/>
    <property type="molecule type" value="Genomic_DNA"/>
</dbReference>
<protein>
    <submittedName>
        <fullName evidence="5">Uncharacterized protein</fullName>
    </submittedName>
</protein>